<proteinExistence type="predicted"/>
<evidence type="ECO:0000313" key="2">
    <source>
        <dbReference type="EMBL" id="KAH7087225.1"/>
    </source>
</evidence>
<protein>
    <recommendedName>
        <fullName evidence="1">ABM domain-containing protein</fullName>
    </recommendedName>
</protein>
<dbReference type="InterPro" id="IPR007138">
    <property type="entry name" value="ABM_dom"/>
</dbReference>
<gene>
    <name evidence="2" type="ORF">FB567DRAFT_62862</name>
</gene>
<organism evidence="2 3">
    <name type="scientific">Paraphoma chrysanthemicola</name>
    <dbReference type="NCBI Taxonomy" id="798071"/>
    <lineage>
        <taxon>Eukaryota</taxon>
        <taxon>Fungi</taxon>
        <taxon>Dikarya</taxon>
        <taxon>Ascomycota</taxon>
        <taxon>Pezizomycotina</taxon>
        <taxon>Dothideomycetes</taxon>
        <taxon>Pleosporomycetidae</taxon>
        <taxon>Pleosporales</taxon>
        <taxon>Pleosporineae</taxon>
        <taxon>Phaeosphaeriaceae</taxon>
        <taxon>Paraphoma</taxon>
    </lineage>
</organism>
<evidence type="ECO:0000313" key="3">
    <source>
        <dbReference type="Proteomes" id="UP000813461"/>
    </source>
</evidence>
<reference evidence="2" key="1">
    <citation type="journal article" date="2021" name="Nat. Commun.">
        <title>Genetic determinants of endophytism in the Arabidopsis root mycobiome.</title>
        <authorList>
            <person name="Mesny F."/>
            <person name="Miyauchi S."/>
            <person name="Thiergart T."/>
            <person name="Pickel B."/>
            <person name="Atanasova L."/>
            <person name="Karlsson M."/>
            <person name="Huettel B."/>
            <person name="Barry K.W."/>
            <person name="Haridas S."/>
            <person name="Chen C."/>
            <person name="Bauer D."/>
            <person name="Andreopoulos W."/>
            <person name="Pangilinan J."/>
            <person name="LaButti K."/>
            <person name="Riley R."/>
            <person name="Lipzen A."/>
            <person name="Clum A."/>
            <person name="Drula E."/>
            <person name="Henrissat B."/>
            <person name="Kohler A."/>
            <person name="Grigoriev I.V."/>
            <person name="Martin F.M."/>
            <person name="Hacquard S."/>
        </authorList>
    </citation>
    <scope>NUCLEOTIDE SEQUENCE</scope>
    <source>
        <strain evidence="2">MPI-SDFR-AT-0120</strain>
    </source>
</reference>
<evidence type="ECO:0000259" key="1">
    <source>
        <dbReference type="PROSITE" id="PS51725"/>
    </source>
</evidence>
<dbReference type="InterPro" id="IPR011008">
    <property type="entry name" value="Dimeric_a/b-barrel"/>
</dbReference>
<dbReference type="AlphaFoldDB" id="A0A8K0R7C9"/>
<dbReference type="PANTHER" id="PTHR40624:SF1">
    <property type="entry name" value="BIOSYNTHESIS MONOOXYGENASE, PUTATIVE (AFU_ORTHOLOGUE AFUA_1G12025)-RELATED"/>
    <property type="match status" value="1"/>
</dbReference>
<dbReference type="SUPFAM" id="SSF54909">
    <property type="entry name" value="Dimeric alpha+beta barrel"/>
    <property type="match status" value="1"/>
</dbReference>
<keyword evidence="3" id="KW-1185">Reference proteome</keyword>
<dbReference type="Proteomes" id="UP000813461">
    <property type="component" value="Unassembled WGS sequence"/>
</dbReference>
<dbReference type="OrthoDB" id="4520428at2759"/>
<name>A0A8K0R7C9_9PLEO</name>
<dbReference type="Pfam" id="PF03992">
    <property type="entry name" value="ABM"/>
    <property type="match status" value="1"/>
</dbReference>
<comment type="caution">
    <text evidence="2">The sequence shown here is derived from an EMBL/GenBank/DDBJ whole genome shotgun (WGS) entry which is preliminary data.</text>
</comment>
<accession>A0A8K0R7C9</accession>
<feature type="domain" description="ABM" evidence="1">
    <location>
        <begin position="124"/>
        <end position="215"/>
    </location>
</feature>
<sequence length="225" mass="26020">MVASNKGQKPVVVFWHLAPRDGKMSELLDALNSVQRYVSEYRNTISCFYLLREKKAHTASFILVFCFNSRQDYGTYVGSEAKARLDESCNTRDLLREPQREQHLEPVAGFSLRPNDPHPKIGIHVAMARIQYAPGTRIEGIEHWKHVAASVAKEEEEGTYTYWFLADPEDEDVLYSLERYKDEKYLWDVHVPSKAIQENMKNQKHIRTGLLLRDFESSESDGKIV</sequence>
<dbReference type="Gene3D" id="3.30.70.100">
    <property type="match status" value="1"/>
</dbReference>
<dbReference type="EMBL" id="JAGMVJ010000010">
    <property type="protein sequence ID" value="KAH7087225.1"/>
    <property type="molecule type" value="Genomic_DNA"/>
</dbReference>
<dbReference type="PROSITE" id="PS51725">
    <property type="entry name" value="ABM"/>
    <property type="match status" value="1"/>
</dbReference>
<dbReference type="PANTHER" id="PTHR40624">
    <property type="entry name" value="BIOSYNTHESIS MONOOXYGENASE, PUTATIVE (AFU_ORTHOLOGUE AFUA_1G12025)-RELATED"/>
    <property type="match status" value="1"/>
</dbReference>